<proteinExistence type="predicted"/>
<dbReference type="InterPro" id="IPR007348">
    <property type="entry name" value="CopC_dom"/>
</dbReference>
<dbReference type="Proteomes" id="UP000245202">
    <property type="component" value="Unassembled WGS sequence"/>
</dbReference>
<dbReference type="Pfam" id="PF04234">
    <property type="entry name" value="CopC"/>
    <property type="match status" value="1"/>
</dbReference>
<feature type="chain" id="PRO_5015332234" description="CopC domain-containing protein" evidence="7">
    <location>
        <begin position="22"/>
        <end position="203"/>
    </location>
</feature>
<keyword evidence="3 7" id="KW-0732">Signal</keyword>
<keyword evidence="2" id="KW-0479">Metal-binding</keyword>
<evidence type="ECO:0000259" key="8">
    <source>
        <dbReference type="Pfam" id="PF04234"/>
    </source>
</evidence>
<protein>
    <recommendedName>
        <fullName evidence="8">CopC domain-containing protein</fullName>
    </recommendedName>
</protein>
<keyword evidence="10" id="KW-1185">Reference proteome</keyword>
<dbReference type="InterPro" id="IPR014756">
    <property type="entry name" value="Ig_E-set"/>
</dbReference>
<dbReference type="EMBL" id="BDQX01000171">
    <property type="protein sequence ID" value="GBG08688.1"/>
    <property type="molecule type" value="Genomic_DNA"/>
</dbReference>
<feature type="region of interest" description="Disordered" evidence="5">
    <location>
        <begin position="123"/>
        <end position="178"/>
    </location>
</feature>
<dbReference type="PANTHER" id="PTHR34820:SF4">
    <property type="entry name" value="INNER MEMBRANE PROTEIN YEBZ"/>
    <property type="match status" value="1"/>
</dbReference>
<dbReference type="RefSeq" id="WP_181376658.1">
    <property type="nucleotide sequence ID" value="NZ_BDQX01000171.1"/>
</dbReference>
<gene>
    <name evidence="9" type="ORF">PAT3040_03280</name>
</gene>
<dbReference type="GO" id="GO:0006825">
    <property type="term" value="P:copper ion transport"/>
    <property type="evidence" value="ECO:0007669"/>
    <property type="project" value="InterPro"/>
</dbReference>
<evidence type="ECO:0000256" key="2">
    <source>
        <dbReference type="ARBA" id="ARBA00022723"/>
    </source>
</evidence>
<evidence type="ECO:0000313" key="10">
    <source>
        <dbReference type="Proteomes" id="UP000245202"/>
    </source>
</evidence>
<evidence type="ECO:0000256" key="5">
    <source>
        <dbReference type="SAM" id="MobiDB-lite"/>
    </source>
</evidence>
<dbReference type="InterPro" id="IPR032694">
    <property type="entry name" value="CopC/D"/>
</dbReference>
<feature type="domain" description="CopC" evidence="8">
    <location>
        <begin position="22"/>
        <end position="114"/>
    </location>
</feature>
<keyword evidence="4" id="KW-0186">Copper</keyword>
<evidence type="ECO:0000256" key="7">
    <source>
        <dbReference type="SAM" id="SignalP"/>
    </source>
</evidence>
<organism evidence="9 10">
    <name type="scientific">Paenibacillus agaridevorans</name>
    <dbReference type="NCBI Taxonomy" id="171404"/>
    <lineage>
        <taxon>Bacteria</taxon>
        <taxon>Bacillati</taxon>
        <taxon>Bacillota</taxon>
        <taxon>Bacilli</taxon>
        <taxon>Bacillales</taxon>
        <taxon>Paenibacillaceae</taxon>
        <taxon>Paenibacillus</taxon>
    </lineage>
</organism>
<feature type="transmembrane region" description="Helical" evidence="6">
    <location>
        <begin position="178"/>
        <end position="198"/>
    </location>
</feature>
<sequence length="203" mass="21279">MKRILLICLALIWLLPQAALAHSKLTESVPEKDSTSEAAPQEIRLTYDTQIEKISNFKLFDASGAEVALGETLVEGDTMSNRPNAPLGNGDYTVKWTIVGADGHAIEGQYGFSIATPAATATPEPTATVAPTDGEATEEPVATQEPAATEDNESTPSPSPSTPPDSEETGNNEDKSGMSPLIAIGGIIVIVAVAAVLLKRRKP</sequence>
<evidence type="ECO:0000313" key="9">
    <source>
        <dbReference type="EMBL" id="GBG08688.1"/>
    </source>
</evidence>
<keyword evidence="6" id="KW-1133">Transmembrane helix</keyword>
<dbReference type="SUPFAM" id="SSF81296">
    <property type="entry name" value="E set domains"/>
    <property type="match status" value="1"/>
</dbReference>
<evidence type="ECO:0000256" key="4">
    <source>
        <dbReference type="ARBA" id="ARBA00023008"/>
    </source>
</evidence>
<dbReference type="AlphaFoldDB" id="A0A2R5EUF9"/>
<reference evidence="9 10" key="1">
    <citation type="submission" date="2017-08" db="EMBL/GenBank/DDBJ databases">
        <title>Substantial Increase in Enzyme Production by Combined Drug-Resistance Mutations in Paenibacillus agaridevorans.</title>
        <authorList>
            <person name="Tanaka Y."/>
            <person name="Funane K."/>
            <person name="Hosaka T."/>
            <person name="Shiwa Y."/>
            <person name="Fujita N."/>
            <person name="Miyazaki T."/>
            <person name="Yoshikawa H."/>
            <person name="Murakami K."/>
            <person name="Kasahara K."/>
            <person name="Inaoka T."/>
            <person name="Hiraga Y."/>
            <person name="Ochi K."/>
        </authorList>
    </citation>
    <scope>NUCLEOTIDE SEQUENCE [LARGE SCALE GENOMIC DNA]</scope>
    <source>
        <strain evidence="9 10">T-3040</strain>
    </source>
</reference>
<evidence type="ECO:0000256" key="3">
    <source>
        <dbReference type="ARBA" id="ARBA00022729"/>
    </source>
</evidence>
<dbReference type="GO" id="GO:0046688">
    <property type="term" value="P:response to copper ion"/>
    <property type="evidence" value="ECO:0007669"/>
    <property type="project" value="InterPro"/>
</dbReference>
<evidence type="ECO:0000256" key="1">
    <source>
        <dbReference type="ARBA" id="ARBA00004196"/>
    </source>
</evidence>
<comment type="caution">
    <text evidence="9">The sequence shown here is derived from an EMBL/GenBank/DDBJ whole genome shotgun (WGS) entry which is preliminary data.</text>
</comment>
<dbReference type="GO" id="GO:0005886">
    <property type="term" value="C:plasma membrane"/>
    <property type="evidence" value="ECO:0007669"/>
    <property type="project" value="TreeGrafter"/>
</dbReference>
<dbReference type="GO" id="GO:0030313">
    <property type="term" value="C:cell envelope"/>
    <property type="evidence" value="ECO:0007669"/>
    <property type="project" value="UniProtKB-SubCell"/>
</dbReference>
<keyword evidence="6" id="KW-0812">Transmembrane</keyword>
<name>A0A2R5EUF9_9BACL</name>
<evidence type="ECO:0000256" key="6">
    <source>
        <dbReference type="SAM" id="Phobius"/>
    </source>
</evidence>
<dbReference type="Gene3D" id="2.60.40.1220">
    <property type="match status" value="1"/>
</dbReference>
<dbReference type="InterPro" id="IPR014755">
    <property type="entry name" value="Cu-Rt/internalin_Ig-like"/>
</dbReference>
<dbReference type="GO" id="GO:0005507">
    <property type="term" value="F:copper ion binding"/>
    <property type="evidence" value="ECO:0007669"/>
    <property type="project" value="InterPro"/>
</dbReference>
<dbReference type="GO" id="GO:0042597">
    <property type="term" value="C:periplasmic space"/>
    <property type="evidence" value="ECO:0007669"/>
    <property type="project" value="InterPro"/>
</dbReference>
<accession>A0A2R5EUF9</accession>
<dbReference type="PANTHER" id="PTHR34820">
    <property type="entry name" value="INNER MEMBRANE PROTEIN YEBZ"/>
    <property type="match status" value="1"/>
</dbReference>
<comment type="subcellular location">
    <subcellularLocation>
        <location evidence="1">Cell envelope</location>
    </subcellularLocation>
</comment>
<feature type="signal peptide" evidence="7">
    <location>
        <begin position="1"/>
        <end position="21"/>
    </location>
</feature>
<keyword evidence="6" id="KW-0472">Membrane</keyword>
<feature type="compositionally biased region" description="Low complexity" evidence="5">
    <location>
        <begin position="123"/>
        <end position="132"/>
    </location>
</feature>